<dbReference type="RefSeq" id="WP_092578237.1">
    <property type="nucleotide sequence ID" value="NZ_FOFN01000002.1"/>
</dbReference>
<evidence type="ECO:0000313" key="2">
    <source>
        <dbReference type="EMBL" id="SEQ41139.1"/>
    </source>
</evidence>
<sequence length="254" mass="28953">MNKFYLTLLPILLISCSIFAQNDCERANSRIVAAYSHVKKAYDSRNITDIKYFSVRSKESFENSKIDLETCGCKIAHKKALDAINLLTKVATVDIYEDARFFVKRTRDIAKEAMISIDECSYKSTNKVSVNESAAILTNNDQNMLDLQKQQLVLKQQQDALETKAEEIKLQLMSEQLKKNRALIERYKAIITTNIKTFNHSLSSMSCNAKTIAQTNTNIAVNLDNKSSKEISLFYKNKLQMITNEYLMLLSSCN</sequence>
<feature type="signal peptide" evidence="1">
    <location>
        <begin position="1"/>
        <end position="20"/>
    </location>
</feature>
<evidence type="ECO:0000313" key="3">
    <source>
        <dbReference type="Proteomes" id="UP000198999"/>
    </source>
</evidence>
<protein>
    <submittedName>
        <fullName evidence="2">Uncharacterized protein</fullName>
    </submittedName>
</protein>
<organism evidence="2 3">
    <name type="scientific">Hyunsoonleella jejuensis</name>
    <dbReference type="NCBI Taxonomy" id="419940"/>
    <lineage>
        <taxon>Bacteria</taxon>
        <taxon>Pseudomonadati</taxon>
        <taxon>Bacteroidota</taxon>
        <taxon>Flavobacteriia</taxon>
        <taxon>Flavobacteriales</taxon>
        <taxon>Flavobacteriaceae</taxon>
    </lineage>
</organism>
<name>A0A1H9FTP4_9FLAO</name>
<gene>
    <name evidence="2" type="ORF">SAMN05421824_1567</name>
</gene>
<evidence type="ECO:0000256" key="1">
    <source>
        <dbReference type="SAM" id="SignalP"/>
    </source>
</evidence>
<feature type="chain" id="PRO_5011715151" evidence="1">
    <location>
        <begin position="21"/>
        <end position="254"/>
    </location>
</feature>
<dbReference type="AlphaFoldDB" id="A0A1H9FTP4"/>
<reference evidence="2 3" key="1">
    <citation type="submission" date="2016-10" db="EMBL/GenBank/DDBJ databases">
        <authorList>
            <person name="de Groot N.N."/>
        </authorList>
    </citation>
    <scope>NUCLEOTIDE SEQUENCE [LARGE SCALE GENOMIC DNA]</scope>
    <source>
        <strain evidence="2 3">DSM 21035</strain>
    </source>
</reference>
<keyword evidence="3" id="KW-1185">Reference proteome</keyword>
<proteinExistence type="predicted"/>
<keyword evidence="1" id="KW-0732">Signal</keyword>
<dbReference type="PROSITE" id="PS51257">
    <property type="entry name" value="PROKAR_LIPOPROTEIN"/>
    <property type="match status" value="1"/>
</dbReference>
<dbReference type="OrthoDB" id="1158605at2"/>
<dbReference type="Proteomes" id="UP000198999">
    <property type="component" value="Unassembled WGS sequence"/>
</dbReference>
<dbReference type="EMBL" id="FOFN01000002">
    <property type="protein sequence ID" value="SEQ41139.1"/>
    <property type="molecule type" value="Genomic_DNA"/>
</dbReference>
<accession>A0A1H9FTP4</accession>